<accession>A0A379QX28</accession>
<dbReference type="AlphaFoldDB" id="A0A379QX28"/>
<evidence type="ECO:0000313" key="3">
    <source>
        <dbReference type="Proteomes" id="UP000254332"/>
    </source>
</evidence>
<dbReference type="Proteomes" id="UP000254332">
    <property type="component" value="Unassembled WGS sequence"/>
</dbReference>
<dbReference type="InterPro" id="IPR057850">
    <property type="entry name" value="Gp11_C"/>
</dbReference>
<dbReference type="EMBL" id="UGWQ01000001">
    <property type="protein sequence ID" value="SUF69574.1"/>
    <property type="molecule type" value="Genomic_DNA"/>
</dbReference>
<evidence type="ECO:0000259" key="1">
    <source>
        <dbReference type="Pfam" id="PF25754"/>
    </source>
</evidence>
<name>A0A379QX28_SALER</name>
<proteinExistence type="predicted"/>
<sequence length="163" mass="18481">MCDERIIAGVKTLIKKQGRQTCTQLATSLRMPPESMLHFLRSAVEAGILSDCNGFYDVVKNSQLSTLSFRCHFRNSWPWVEGNSVPPWVQGLAHGIKTCESVYAVAEVTKPLQKQGWKPFVLVYIDIRLSNFICAHTAENITEFVVRYLPFDESENPSREVSE</sequence>
<dbReference type="Pfam" id="PF25754">
    <property type="entry name" value="Gp11_C"/>
    <property type="match status" value="1"/>
</dbReference>
<organism evidence="2 3">
    <name type="scientific">Salmonella enterica</name>
    <name type="common">Salmonella choleraesuis</name>
    <dbReference type="NCBI Taxonomy" id="28901"/>
    <lineage>
        <taxon>Bacteria</taxon>
        <taxon>Pseudomonadati</taxon>
        <taxon>Pseudomonadota</taxon>
        <taxon>Gammaproteobacteria</taxon>
        <taxon>Enterobacterales</taxon>
        <taxon>Enterobacteriaceae</taxon>
        <taxon>Salmonella</taxon>
    </lineage>
</organism>
<feature type="domain" description="Gp11 C-terminal" evidence="1">
    <location>
        <begin position="78"/>
        <end position="154"/>
    </location>
</feature>
<protein>
    <recommendedName>
        <fullName evidence="1">Gp11 C-terminal domain-containing protein</fullName>
    </recommendedName>
</protein>
<reference evidence="2 3" key="1">
    <citation type="submission" date="2018-06" db="EMBL/GenBank/DDBJ databases">
        <authorList>
            <consortium name="Pathogen Informatics"/>
            <person name="Doyle S."/>
        </authorList>
    </citation>
    <scope>NUCLEOTIDE SEQUENCE [LARGE SCALE GENOMIC DNA]</scope>
    <source>
        <strain evidence="2 3">NCTC10718</strain>
    </source>
</reference>
<gene>
    <name evidence="2" type="ORF">NCTC10718_02361</name>
</gene>
<evidence type="ECO:0000313" key="2">
    <source>
        <dbReference type="EMBL" id="SUF69574.1"/>
    </source>
</evidence>